<evidence type="ECO:0000313" key="2">
    <source>
        <dbReference type="Proteomes" id="UP000253919"/>
    </source>
</evidence>
<name>A0A369QG84_9BACT</name>
<reference evidence="1 2" key="1">
    <citation type="submission" date="2018-04" db="EMBL/GenBank/DDBJ databases">
        <title>Adhaeribacter sp. HMF7616 genome sequencing and assembly.</title>
        <authorList>
            <person name="Kang H."/>
            <person name="Kang J."/>
            <person name="Cha I."/>
            <person name="Kim H."/>
            <person name="Joh K."/>
        </authorList>
    </citation>
    <scope>NUCLEOTIDE SEQUENCE [LARGE SCALE GENOMIC DNA]</scope>
    <source>
        <strain evidence="1 2">HMF7616</strain>
    </source>
</reference>
<organism evidence="1 2">
    <name type="scientific">Adhaeribacter pallidiroseus</name>
    <dbReference type="NCBI Taxonomy" id="2072847"/>
    <lineage>
        <taxon>Bacteria</taxon>
        <taxon>Pseudomonadati</taxon>
        <taxon>Bacteroidota</taxon>
        <taxon>Cytophagia</taxon>
        <taxon>Cytophagales</taxon>
        <taxon>Hymenobacteraceae</taxon>
        <taxon>Adhaeribacter</taxon>
    </lineage>
</organism>
<comment type="caution">
    <text evidence="1">The sequence shown here is derived from an EMBL/GenBank/DDBJ whole genome shotgun (WGS) entry which is preliminary data.</text>
</comment>
<proteinExistence type="predicted"/>
<gene>
    <name evidence="1" type="ORF">AHMF7616_02322</name>
</gene>
<sequence length="168" mass="19324">MLDLNDEKWKDLEGGYKIPYDASVPLLRLEQSSNAQEQENILDELFEELYHQGDVGVASYLSVSHLVRIGIHKKIGTWRVLGLISTIEIARHSDKNPELPSEYKKEYFEWLSKVDDLAKVNANWDRTYTSCALSAIAASKRQIDLAEVILELEDTDLAERFSEFLENY</sequence>
<evidence type="ECO:0000313" key="1">
    <source>
        <dbReference type="EMBL" id="RDC63714.1"/>
    </source>
</evidence>
<dbReference type="AlphaFoldDB" id="A0A369QG84"/>
<keyword evidence="2" id="KW-1185">Reference proteome</keyword>
<dbReference type="RefSeq" id="WP_115372965.1">
    <property type="nucleotide sequence ID" value="NZ_QASA01000001.1"/>
</dbReference>
<dbReference type="OrthoDB" id="796912at2"/>
<accession>A0A369QG84</accession>
<dbReference type="EMBL" id="QASA01000001">
    <property type="protein sequence ID" value="RDC63714.1"/>
    <property type="molecule type" value="Genomic_DNA"/>
</dbReference>
<protein>
    <submittedName>
        <fullName evidence="1">Uncharacterized protein</fullName>
    </submittedName>
</protein>
<dbReference type="Proteomes" id="UP000253919">
    <property type="component" value="Unassembled WGS sequence"/>
</dbReference>